<reference evidence="1 2" key="1">
    <citation type="submission" date="2016-11" db="EMBL/GenBank/DDBJ databases">
        <authorList>
            <person name="Jaros S."/>
            <person name="Januszkiewicz K."/>
            <person name="Wedrychowicz H."/>
        </authorList>
    </citation>
    <scope>NUCLEOTIDE SEQUENCE [LARGE SCALE GENOMIC DNA]</scope>
    <source>
        <strain evidence="1 2">CGMCC 4.2025</strain>
    </source>
</reference>
<dbReference type="InterPro" id="IPR029033">
    <property type="entry name" value="His_PPase_superfam"/>
</dbReference>
<dbReference type="InterPro" id="IPR052765">
    <property type="entry name" value="PGM-Related"/>
</dbReference>
<dbReference type="PANTHER" id="PTHR46192">
    <property type="entry name" value="BROAD-RANGE ACID PHOSPHATASE DET1"/>
    <property type="match status" value="1"/>
</dbReference>
<evidence type="ECO:0000313" key="1">
    <source>
        <dbReference type="EMBL" id="SHN25750.1"/>
    </source>
</evidence>
<dbReference type="CDD" id="cd07067">
    <property type="entry name" value="HP_PGM_like"/>
    <property type="match status" value="1"/>
</dbReference>
<dbReference type="InterPro" id="IPR013078">
    <property type="entry name" value="His_Pase_superF_clade-1"/>
</dbReference>
<gene>
    <name evidence="1" type="ORF">SAMN05216499_12951</name>
</gene>
<accession>A0A1M7Q5X6</accession>
<protein>
    <submittedName>
        <fullName evidence="1">Broad specificity phosphatase PhoE</fullName>
    </submittedName>
</protein>
<keyword evidence="2" id="KW-1185">Reference proteome</keyword>
<dbReference type="EMBL" id="FRBI01000029">
    <property type="protein sequence ID" value="SHN25750.1"/>
    <property type="molecule type" value="Genomic_DNA"/>
</dbReference>
<dbReference type="SUPFAM" id="SSF53254">
    <property type="entry name" value="Phosphoglycerate mutase-like"/>
    <property type="match status" value="1"/>
</dbReference>
<dbReference type="Proteomes" id="UP000184111">
    <property type="component" value="Unassembled WGS sequence"/>
</dbReference>
<sequence length="242" mass="28215">MAGDLVGGPGEPLNRSHHRLVFMGRPRRIVLIRHGESQGNRDDTIYERVPDHALELTAVGMRQAAEAGERLRRLFGDERVQAFVSPYRRTWNTYRALRLDPRLTRAKEEPRLREQDWGNWQDIEDIQRQRKARDAYGHFFYRFAMGESGADVYDRVGAFLETLYRAFDKEDFPPNVLIVTHGLTMRLFCMRWFHWTVEEFEALCNPDNAETRTLLLGASGRYALDRPFERWRTPGPPGGSYG</sequence>
<dbReference type="STRING" id="310782.SAMN05216499_12951"/>
<dbReference type="InterPro" id="IPR001345">
    <property type="entry name" value="PG/BPGM_mutase_AS"/>
</dbReference>
<dbReference type="SMART" id="SM00855">
    <property type="entry name" value="PGAM"/>
    <property type="match status" value="1"/>
</dbReference>
<name>A0A1M7Q5X6_9ACTN</name>
<dbReference type="AlphaFoldDB" id="A0A1M7Q5X6"/>
<dbReference type="Gene3D" id="3.40.50.1240">
    <property type="entry name" value="Phosphoglycerate mutase-like"/>
    <property type="match status" value="1"/>
</dbReference>
<dbReference type="Pfam" id="PF00300">
    <property type="entry name" value="His_Phos_1"/>
    <property type="match status" value="1"/>
</dbReference>
<proteinExistence type="predicted"/>
<evidence type="ECO:0000313" key="2">
    <source>
        <dbReference type="Proteomes" id="UP000184111"/>
    </source>
</evidence>
<dbReference type="GO" id="GO:0003824">
    <property type="term" value="F:catalytic activity"/>
    <property type="evidence" value="ECO:0007669"/>
    <property type="project" value="InterPro"/>
</dbReference>
<organism evidence="1 2">
    <name type="scientific">Actinacidiphila paucisporea</name>
    <dbReference type="NCBI Taxonomy" id="310782"/>
    <lineage>
        <taxon>Bacteria</taxon>
        <taxon>Bacillati</taxon>
        <taxon>Actinomycetota</taxon>
        <taxon>Actinomycetes</taxon>
        <taxon>Kitasatosporales</taxon>
        <taxon>Streptomycetaceae</taxon>
        <taxon>Actinacidiphila</taxon>
    </lineage>
</organism>
<dbReference type="PROSITE" id="PS00175">
    <property type="entry name" value="PG_MUTASE"/>
    <property type="match status" value="1"/>
</dbReference>